<accession>A0A1F5R0X2</accession>
<dbReference type="InterPro" id="IPR043128">
    <property type="entry name" value="Rev_trsase/Diguanyl_cyclase"/>
</dbReference>
<dbReference type="NCBIfam" id="TIGR00254">
    <property type="entry name" value="GGDEF"/>
    <property type="match status" value="1"/>
</dbReference>
<dbReference type="EMBL" id="MFFM01000049">
    <property type="protein sequence ID" value="OGF08097.1"/>
    <property type="molecule type" value="Genomic_DNA"/>
</dbReference>
<evidence type="ECO:0000259" key="1">
    <source>
        <dbReference type="PROSITE" id="PS50887"/>
    </source>
</evidence>
<dbReference type="Pfam" id="PF01590">
    <property type="entry name" value="GAF"/>
    <property type="match status" value="1"/>
</dbReference>
<dbReference type="GO" id="GO:0043709">
    <property type="term" value="P:cell adhesion involved in single-species biofilm formation"/>
    <property type="evidence" value="ECO:0007669"/>
    <property type="project" value="TreeGrafter"/>
</dbReference>
<dbReference type="SUPFAM" id="SSF55073">
    <property type="entry name" value="Nucleotide cyclase"/>
    <property type="match status" value="1"/>
</dbReference>
<organism evidence="2 3">
    <name type="scientific">Candidatus Edwardsbacteria bacterium GWF2_54_11</name>
    <dbReference type="NCBI Taxonomy" id="1817851"/>
    <lineage>
        <taxon>Bacteria</taxon>
        <taxon>Candidatus Edwardsiibacteriota</taxon>
    </lineage>
</organism>
<dbReference type="InterPro" id="IPR000160">
    <property type="entry name" value="GGDEF_dom"/>
</dbReference>
<dbReference type="PANTHER" id="PTHR45138">
    <property type="entry name" value="REGULATORY COMPONENTS OF SENSORY TRANSDUCTION SYSTEM"/>
    <property type="match status" value="1"/>
</dbReference>
<dbReference type="InterPro" id="IPR050469">
    <property type="entry name" value="Diguanylate_Cyclase"/>
</dbReference>
<proteinExistence type="predicted"/>
<dbReference type="PROSITE" id="PS50887">
    <property type="entry name" value="GGDEF"/>
    <property type="match status" value="1"/>
</dbReference>
<reference evidence="2 3" key="1">
    <citation type="journal article" date="2016" name="Nat. Commun.">
        <title>Thousands of microbial genomes shed light on interconnected biogeochemical processes in an aquifer system.</title>
        <authorList>
            <person name="Anantharaman K."/>
            <person name="Brown C.T."/>
            <person name="Hug L.A."/>
            <person name="Sharon I."/>
            <person name="Castelle C.J."/>
            <person name="Probst A.J."/>
            <person name="Thomas B.C."/>
            <person name="Singh A."/>
            <person name="Wilkins M.J."/>
            <person name="Karaoz U."/>
            <person name="Brodie E.L."/>
            <person name="Williams K.H."/>
            <person name="Hubbard S.S."/>
            <person name="Banfield J.F."/>
        </authorList>
    </citation>
    <scope>NUCLEOTIDE SEQUENCE [LARGE SCALE GENOMIC DNA]</scope>
</reference>
<dbReference type="Gene3D" id="3.30.70.270">
    <property type="match status" value="1"/>
</dbReference>
<gene>
    <name evidence="2" type="ORF">A2024_05055</name>
</gene>
<dbReference type="PANTHER" id="PTHR45138:SF9">
    <property type="entry name" value="DIGUANYLATE CYCLASE DGCM-RELATED"/>
    <property type="match status" value="1"/>
</dbReference>
<dbReference type="SMART" id="SM00267">
    <property type="entry name" value="GGDEF"/>
    <property type="match status" value="1"/>
</dbReference>
<name>A0A1F5R0X2_9BACT</name>
<dbReference type="Proteomes" id="UP000177230">
    <property type="component" value="Unassembled WGS sequence"/>
</dbReference>
<dbReference type="SMART" id="SM00065">
    <property type="entry name" value="GAF"/>
    <property type="match status" value="1"/>
</dbReference>
<feature type="domain" description="GGDEF" evidence="1">
    <location>
        <begin position="269"/>
        <end position="403"/>
    </location>
</feature>
<dbReference type="CDD" id="cd01949">
    <property type="entry name" value="GGDEF"/>
    <property type="match status" value="1"/>
</dbReference>
<comment type="caution">
    <text evidence="2">The sequence shown here is derived from an EMBL/GenBank/DDBJ whole genome shotgun (WGS) entry which is preliminary data.</text>
</comment>
<dbReference type="Gene3D" id="3.30.450.40">
    <property type="match status" value="1"/>
</dbReference>
<dbReference type="SUPFAM" id="SSF55781">
    <property type="entry name" value="GAF domain-like"/>
    <property type="match status" value="1"/>
</dbReference>
<dbReference type="InterPro" id="IPR029016">
    <property type="entry name" value="GAF-like_dom_sf"/>
</dbReference>
<dbReference type="InterPro" id="IPR003018">
    <property type="entry name" value="GAF"/>
</dbReference>
<sequence length="408" mass="45653">MIMDMLTYGAIGSAVLFLVLFLIASGKAGQKTVACGMAQNELKRLKEDERRQRDIIASMKSSLTTMEKDHSERSRVFMVLLELARTLGGSLEREKLPMLLSRIAQQLFDSEEVIFFKVGDEGAELAVAESIGLDPKIAQELVIKVGEGYVGHTAAKRVIMAKEDFENESNLIKQKLENTRDKRINPVLCIPLVQRNNVMGVVSLGRIQRRSKEERNLMMIFQSLGSMALDNAGLFEKLYTKDKLTGLLNRRYFDERALAELNRAKRFGHKLSFTLMDLDNFKAFVESNGTQAGDKVLARIGMLLNEHVRRIDISCRLDEDKFAAALLETEKGQALQFAEKIKKIIDYDATINDQAFSSQRLTISLAVFTFPDDGISYEQIFNDASQRLHEMQAKGGNVIISDIGGGGA</sequence>
<evidence type="ECO:0000313" key="3">
    <source>
        <dbReference type="Proteomes" id="UP000177230"/>
    </source>
</evidence>
<dbReference type="AlphaFoldDB" id="A0A1F5R0X2"/>
<protein>
    <recommendedName>
        <fullName evidence="1">GGDEF domain-containing protein</fullName>
    </recommendedName>
</protein>
<dbReference type="GO" id="GO:0052621">
    <property type="term" value="F:diguanylate cyclase activity"/>
    <property type="evidence" value="ECO:0007669"/>
    <property type="project" value="TreeGrafter"/>
</dbReference>
<dbReference type="GO" id="GO:1902201">
    <property type="term" value="P:negative regulation of bacterial-type flagellum-dependent cell motility"/>
    <property type="evidence" value="ECO:0007669"/>
    <property type="project" value="TreeGrafter"/>
</dbReference>
<dbReference type="GO" id="GO:0005886">
    <property type="term" value="C:plasma membrane"/>
    <property type="evidence" value="ECO:0007669"/>
    <property type="project" value="TreeGrafter"/>
</dbReference>
<evidence type="ECO:0000313" key="2">
    <source>
        <dbReference type="EMBL" id="OGF08097.1"/>
    </source>
</evidence>
<dbReference type="Pfam" id="PF00990">
    <property type="entry name" value="GGDEF"/>
    <property type="match status" value="1"/>
</dbReference>
<dbReference type="InterPro" id="IPR029787">
    <property type="entry name" value="Nucleotide_cyclase"/>
</dbReference>